<evidence type="ECO:0000313" key="5">
    <source>
        <dbReference type="EMBL" id="CAJ0932593.1"/>
    </source>
</evidence>
<dbReference type="PANTHER" id="PTHR19848:SF8">
    <property type="entry name" value="F-BOX AND WD REPEAT DOMAIN CONTAINING 7"/>
    <property type="match status" value="1"/>
</dbReference>
<evidence type="ECO:0000256" key="3">
    <source>
        <dbReference type="PROSITE-ProRule" id="PRU00221"/>
    </source>
</evidence>
<gene>
    <name evidence="5" type="ORF">RIMI_LOCUS5161366</name>
</gene>
<dbReference type="PRINTS" id="PR00320">
    <property type="entry name" value="GPROTEINBRPT"/>
</dbReference>
<feature type="compositionally biased region" description="Basic and acidic residues" evidence="4">
    <location>
        <begin position="1"/>
        <end position="13"/>
    </location>
</feature>
<reference evidence="5" key="1">
    <citation type="submission" date="2023-07" db="EMBL/GenBank/DDBJ databases">
        <authorList>
            <person name="Stuckert A."/>
        </authorList>
    </citation>
    <scope>NUCLEOTIDE SEQUENCE</scope>
</reference>
<feature type="repeat" description="WD" evidence="3">
    <location>
        <begin position="39"/>
        <end position="80"/>
    </location>
</feature>
<organism evidence="5 6">
    <name type="scientific">Ranitomeya imitator</name>
    <name type="common">mimic poison frog</name>
    <dbReference type="NCBI Taxonomy" id="111125"/>
    <lineage>
        <taxon>Eukaryota</taxon>
        <taxon>Metazoa</taxon>
        <taxon>Chordata</taxon>
        <taxon>Craniata</taxon>
        <taxon>Vertebrata</taxon>
        <taxon>Euteleostomi</taxon>
        <taxon>Amphibia</taxon>
        <taxon>Batrachia</taxon>
        <taxon>Anura</taxon>
        <taxon>Neobatrachia</taxon>
        <taxon>Hyloidea</taxon>
        <taxon>Dendrobatidae</taxon>
        <taxon>Dendrobatinae</taxon>
        <taxon>Ranitomeya</taxon>
    </lineage>
</organism>
<keyword evidence="6" id="KW-1185">Reference proteome</keyword>
<dbReference type="Proteomes" id="UP001176940">
    <property type="component" value="Unassembled WGS sequence"/>
</dbReference>
<dbReference type="Pfam" id="PF00400">
    <property type="entry name" value="WD40"/>
    <property type="match status" value="4"/>
</dbReference>
<evidence type="ECO:0000256" key="2">
    <source>
        <dbReference type="ARBA" id="ARBA00022737"/>
    </source>
</evidence>
<dbReference type="CDD" id="cd00200">
    <property type="entry name" value="WD40"/>
    <property type="match status" value="1"/>
</dbReference>
<dbReference type="InterPro" id="IPR001680">
    <property type="entry name" value="WD40_rpt"/>
</dbReference>
<name>A0ABN9L775_9NEOB</name>
<feature type="repeat" description="WD" evidence="3">
    <location>
        <begin position="163"/>
        <end position="204"/>
    </location>
</feature>
<evidence type="ECO:0000256" key="1">
    <source>
        <dbReference type="ARBA" id="ARBA00022574"/>
    </source>
</evidence>
<evidence type="ECO:0000313" key="6">
    <source>
        <dbReference type="Proteomes" id="UP001176940"/>
    </source>
</evidence>
<proteinExistence type="predicted"/>
<keyword evidence="1 3" id="KW-0853">WD repeat</keyword>
<dbReference type="SUPFAM" id="SSF50978">
    <property type="entry name" value="WD40 repeat-like"/>
    <property type="match status" value="1"/>
</dbReference>
<dbReference type="Gene3D" id="2.130.10.10">
    <property type="entry name" value="YVTN repeat-like/Quinoprotein amine dehydrogenase"/>
    <property type="match status" value="1"/>
</dbReference>
<dbReference type="PROSITE" id="PS50294">
    <property type="entry name" value="WD_REPEATS_REGION"/>
    <property type="match status" value="3"/>
</dbReference>
<feature type="region of interest" description="Disordered" evidence="4">
    <location>
        <begin position="1"/>
        <end position="20"/>
    </location>
</feature>
<keyword evidence="2" id="KW-0677">Repeat</keyword>
<feature type="repeat" description="WD" evidence="3">
    <location>
        <begin position="80"/>
        <end position="115"/>
    </location>
</feature>
<dbReference type="InterPro" id="IPR020472">
    <property type="entry name" value="WD40_PAC1"/>
</dbReference>
<sequence length="255" mass="28567">MRHAESRDTEHGAGKKQKPHRGLEQWVFDMVTGKFLEHLKGHTRTVQHCQFTPDGKWLVSSSDDATIRVWDWTSGKSFSLQGHKEAVRCFRILKNVKLLSWSFDGTVRVWDLQSGCAEDELPCHSGAILSCDISSDSLKFSSTSADKSAKIWSLAGLSLLHELRGHQSCVRCCHFSSDDHYLATGDDNGEIMIWSVQSGQLLRQCQETSVNKIDGWVTDIHFVPDSKILVTSGAHVKREAGDLQITPQDVLLHLN</sequence>
<dbReference type="InterPro" id="IPR015943">
    <property type="entry name" value="WD40/YVTN_repeat-like_dom_sf"/>
</dbReference>
<feature type="repeat" description="WD" evidence="3">
    <location>
        <begin position="121"/>
        <end position="162"/>
    </location>
</feature>
<dbReference type="InterPro" id="IPR036322">
    <property type="entry name" value="WD40_repeat_dom_sf"/>
</dbReference>
<protein>
    <submittedName>
        <fullName evidence="5">Uncharacterized protein</fullName>
    </submittedName>
</protein>
<evidence type="ECO:0000256" key="4">
    <source>
        <dbReference type="SAM" id="MobiDB-lite"/>
    </source>
</evidence>
<comment type="caution">
    <text evidence="5">The sequence shown here is derived from an EMBL/GenBank/DDBJ whole genome shotgun (WGS) entry which is preliminary data.</text>
</comment>
<accession>A0ABN9L775</accession>
<dbReference type="EMBL" id="CAUEEQ010008674">
    <property type="protein sequence ID" value="CAJ0932593.1"/>
    <property type="molecule type" value="Genomic_DNA"/>
</dbReference>
<dbReference type="SMART" id="SM00320">
    <property type="entry name" value="WD40"/>
    <property type="match status" value="4"/>
</dbReference>
<dbReference type="PROSITE" id="PS50082">
    <property type="entry name" value="WD_REPEATS_2"/>
    <property type="match status" value="4"/>
</dbReference>
<dbReference type="PANTHER" id="PTHR19848">
    <property type="entry name" value="WD40 REPEAT PROTEIN"/>
    <property type="match status" value="1"/>
</dbReference>